<reference evidence="2" key="2">
    <citation type="journal article" date="2023" name="IMA Fungus">
        <title>Comparative genomic study of the Penicillium genus elucidates a diverse pangenome and 15 lateral gene transfer events.</title>
        <authorList>
            <person name="Petersen C."/>
            <person name="Sorensen T."/>
            <person name="Nielsen M.R."/>
            <person name="Sondergaard T.E."/>
            <person name="Sorensen J.L."/>
            <person name="Fitzpatrick D.A."/>
            <person name="Frisvad J.C."/>
            <person name="Nielsen K.L."/>
        </authorList>
    </citation>
    <scope>NUCLEOTIDE SEQUENCE</scope>
    <source>
        <strain evidence="2">IBT 35673</strain>
    </source>
</reference>
<comment type="caution">
    <text evidence="2">The sequence shown here is derived from an EMBL/GenBank/DDBJ whole genome shotgun (WGS) entry which is preliminary data.</text>
</comment>
<proteinExistence type="predicted"/>
<dbReference type="InterPro" id="IPR052897">
    <property type="entry name" value="Sec-Metab_Biosynth_Hydrolase"/>
</dbReference>
<dbReference type="InterPro" id="IPR000073">
    <property type="entry name" value="AB_hydrolase_1"/>
</dbReference>
<dbReference type="SUPFAM" id="SSF53474">
    <property type="entry name" value="alpha/beta-Hydrolases"/>
    <property type="match status" value="1"/>
</dbReference>
<evidence type="ECO:0000259" key="1">
    <source>
        <dbReference type="Pfam" id="PF12697"/>
    </source>
</evidence>
<accession>A0A9W9QGD8</accession>
<sequence length="261" mass="28732">MTFTLPTIVLVHGAWHTPENYQTYVNDLEAKGFTVHCPLLPTSNGHRPPNASLPEDADHVRCVITSCVERDERVLLIMHSYGGIVGTEAAQGLDLATRRKANLPGGIIHLLYICAYILIPGESPWTIVEETGMQDVWKQMVDIAEDGTSVLRDPSMALFSGLEEESVVRKACESMVCSPPGPLTAVTRGDAWKTVPATYVRTSQDCALVPPYQTLLLERVKAEGVVLDIVEFDTHHSIWISLPEEMVQMAVKAAGDERNLQ</sequence>
<dbReference type="PANTHER" id="PTHR37017:SF10">
    <property type="entry name" value="AB HYDROLASE-1 DOMAIN-CONTAINING PROTEIN"/>
    <property type="match status" value="1"/>
</dbReference>
<gene>
    <name evidence="2" type="ORF">N7452_007916</name>
</gene>
<dbReference type="PANTHER" id="PTHR37017">
    <property type="entry name" value="AB HYDROLASE-1 DOMAIN-CONTAINING PROTEIN-RELATED"/>
    <property type="match status" value="1"/>
</dbReference>
<dbReference type="EMBL" id="JAPZBQ010000004">
    <property type="protein sequence ID" value="KAJ5335513.1"/>
    <property type="molecule type" value="Genomic_DNA"/>
</dbReference>
<dbReference type="InterPro" id="IPR029058">
    <property type="entry name" value="AB_hydrolase_fold"/>
</dbReference>
<name>A0A9W9QGD8_PENBR</name>
<protein>
    <recommendedName>
        <fullName evidence="1">AB hydrolase-1 domain-containing protein</fullName>
    </recommendedName>
</protein>
<dbReference type="GO" id="GO:0017000">
    <property type="term" value="P:antibiotic biosynthetic process"/>
    <property type="evidence" value="ECO:0007669"/>
    <property type="project" value="UniProtKB-ARBA"/>
</dbReference>
<dbReference type="Proteomes" id="UP001147695">
    <property type="component" value="Unassembled WGS sequence"/>
</dbReference>
<dbReference type="Pfam" id="PF12697">
    <property type="entry name" value="Abhydrolase_6"/>
    <property type="match status" value="1"/>
</dbReference>
<evidence type="ECO:0000313" key="2">
    <source>
        <dbReference type="EMBL" id="KAJ5335513.1"/>
    </source>
</evidence>
<dbReference type="AlphaFoldDB" id="A0A9W9QGD8"/>
<dbReference type="GO" id="GO:0072330">
    <property type="term" value="P:monocarboxylic acid biosynthetic process"/>
    <property type="evidence" value="ECO:0007669"/>
    <property type="project" value="UniProtKB-ARBA"/>
</dbReference>
<feature type="domain" description="AB hydrolase-1" evidence="1">
    <location>
        <begin position="8"/>
        <end position="248"/>
    </location>
</feature>
<dbReference type="Gene3D" id="3.40.50.1820">
    <property type="entry name" value="alpha/beta hydrolase"/>
    <property type="match status" value="1"/>
</dbReference>
<organism evidence="2 3">
    <name type="scientific">Penicillium brevicompactum</name>
    <dbReference type="NCBI Taxonomy" id="5074"/>
    <lineage>
        <taxon>Eukaryota</taxon>
        <taxon>Fungi</taxon>
        <taxon>Dikarya</taxon>
        <taxon>Ascomycota</taxon>
        <taxon>Pezizomycotina</taxon>
        <taxon>Eurotiomycetes</taxon>
        <taxon>Eurotiomycetidae</taxon>
        <taxon>Eurotiales</taxon>
        <taxon>Aspergillaceae</taxon>
        <taxon>Penicillium</taxon>
    </lineage>
</organism>
<evidence type="ECO:0000313" key="3">
    <source>
        <dbReference type="Proteomes" id="UP001147695"/>
    </source>
</evidence>
<reference evidence="2" key="1">
    <citation type="submission" date="2022-12" db="EMBL/GenBank/DDBJ databases">
        <authorList>
            <person name="Petersen C."/>
        </authorList>
    </citation>
    <scope>NUCLEOTIDE SEQUENCE</scope>
    <source>
        <strain evidence="2">IBT 35673</strain>
    </source>
</reference>